<name>X0WT07_9ZZZZ</name>
<sequence length="90" mass="10541">MYKKKIMNLSLIFLMISILLLAFVSNPVNASYERLSNDWEDLFDGQTSNVGQYFWMNETSNQIFEIDDGDESTAMMGDNYIWIEYINSMD</sequence>
<protein>
    <submittedName>
        <fullName evidence="1">Uncharacterized protein</fullName>
    </submittedName>
</protein>
<dbReference type="EMBL" id="BARS01046891">
    <property type="protein sequence ID" value="GAG34089.1"/>
    <property type="molecule type" value="Genomic_DNA"/>
</dbReference>
<organism evidence="1">
    <name type="scientific">marine sediment metagenome</name>
    <dbReference type="NCBI Taxonomy" id="412755"/>
    <lineage>
        <taxon>unclassified sequences</taxon>
        <taxon>metagenomes</taxon>
        <taxon>ecological metagenomes</taxon>
    </lineage>
</organism>
<gene>
    <name evidence="1" type="ORF">S01H1_70506</name>
</gene>
<accession>X0WT07</accession>
<proteinExistence type="predicted"/>
<reference evidence="1" key="1">
    <citation type="journal article" date="2014" name="Front. Microbiol.">
        <title>High frequency of phylogenetically diverse reductive dehalogenase-homologous genes in deep subseafloor sedimentary metagenomes.</title>
        <authorList>
            <person name="Kawai M."/>
            <person name="Futagami T."/>
            <person name="Toyoda A."/>
            <person name="Takaki Y."/>
            <person name="Nishi S."/>
            <person name="Hori S."/>
            <person name="Arai W."/>
            <person name="Tsubouchi T."/>
            <person name="Morono Y."/>
            <person name="Uchiyama I."/>
            <person name="Ito T."/>
            <person name="Fujiyama A."/>
            <person name="Inagaki F."/>
            <person name="Takami H."/>
        </authorList>
    </citation>
    <scope>NUCLEOTIDE SEQUENCE</scope>
    <source>
        <strain evidence="1">Expedition CK06-06</strain>
    </source>
</reference>
<dbReference type="AlphaFoldDB" id="X0WT07"/>
<comment type="caution">
    <text evidence="1">The sequence shown here is derived from an EMBL/GenBank/DDBJ whole genome shotgun (WGS) entry which is preliminary data.</text>
</comment>
<feature type="non-terminal residue" evidence="1">
    <location>
        <position position="90"/>
    </location>
</feature>
<evidence type="ECO:0000313" key="1">
    <source>
        <dbReference type="EMBL" id="GAG34089.1"/>
    </source>
</evidence>